<keyword evidence="5" id="KW-1185">Reference proteome</keyword>
<accession>A0ABQ6GUR3</accession>
<sequence>MLNKPLVKIGLSLTLVLSLTIVFNRLSVKPVASTQDSIEWLQQPKSVNDFTLISATGRFSNTHLKDHWTIIVFGYISCPDVCPTSLFELSLLAKKLEQEQILQNLNYVFVSVDPQRDTLANITQYVSYFHPDFIGVTGSLVALESLTQSIGIRFSASELAGSYTVSHSVYFSIIAPDGRLYGRFKPNFDVEKLAQELKNVETANESNLFKNMTNEK</sequence>
<dbReference type="Proteomes" id="UP001157186">
    <property type="component" value="Unassembled WGS sequence"/>
</dbReference>
<dbReference type="EMBL" id="BSST01000001">
    <property type="protein sequence ID" value="GLX79087.1"/>
    <property type="molecule type" value="Genomic_DNA"/>
</dbReference>
<dbReference type="InterPro" id="IPR003782">
    <property type="entry name" value="SCO1/SenC"/>
</dbReference>
<dbReference type="Pfam" id="PF02630">
    <property type="entry name" value="SCO1-SenC"/>
    <property type="match status" value="1"/>
</dbReference>
<dbReference type="PANTHER" id="PTHR12151:SF25">
    <property type="entry name" value="LINALOOL DEHYDRATASE_ISOMERASE DOMAIN-CONTAINING PROTEIN"/>
    <property type="match status" value="1"/>
</dbReference>
<proteinExistence type="inferred from homology"/>
<evidence type="ECO:0000313" key="4">
    <source>
        <dbReference type="EMBL" id="GLX79087.1"/>
    </source>
</evidence>
<dbReference type="Gene3D" id="3.40.30.10">
    <property type="entry name" value="Glutaredoxin"/>
    <property type="match status" value="1"/>
</dbReference>
<name>A0ABQ6GUR3_9GAMM</name>
<organism evidence="4 5">
    <name type="scientific">Thalassotalea insulae</name>
    <dbReference type="NCBI Taxonomy" id="2056778"/>
    <lineage>
        <taxon>Bacteria</taxon>
        <taxon>Pseudomonadati</taxon>
        <taxon>Pseudomonadota</taxon>
        <taxon>Gammaproteobacteria</taxon>
        <taxon>Alteromonadales</taxon>
        <taxon>Colwelliaceae</taxon>
        <taxon>Thalassotalea</taxon>
    </lineage>
</organism>
<gene>
    <name evidence="4" type="primary">senC</name>
    <name evidence="4" type="ORF">tinsulaeT_24270</name>
</gene>
<evidence type="ECO:0000259" key="3">
    <source>
        <dbReference type="PROSITE" id="PS51352"/>
    </source>
</evidence>
<dbReference type="CDD" id="cd02968">
    <property type="entry name" value="SCO"/>
    <property type="match status" value="1"/>
</dbReference>
<dbReference type="PROSITE" id="PS51352">
    <property type="entry name" value="THIOREDOXIN_2"/>
    <property type="match status" value="1"/>
</dbReference>
<dbReference type="InterPro" id="IPR013766">
    <property type="entry name" value="Thioredoxin_domain"/>
</dbReference>
<evidence type="ECO:0000313" key="5">
    <source>
        <dbReference type="Proteomes" id="UP001157186"/>
    </source>
</evidence>
<dbReference type="InterPro" id="IPR036249">
    <property type="entry name" value="Thioredoxin-like_sf"/>
</dbReference>
<dbReference type="PANTHER" id="PTHR12151">
    <property type="entry name" value="ELECTRON TRANSPORT PROTIN SCO1/SENC FAMILY MEMBER"/>
    <property type="match status" value="1"/>
</dbReference>
<evidence type="ECO:0000256" key="2">
    <source>
        <dbReference type="ARBA" id="ARBA00023008"/>
    </source>
</evidence>
<feature type="domain" description="Thioredoxin" evidence="3">
    <location>
        <begin position="41"/>
        <end position="202"/>
    </location>
</feature>
<comment type="similarity">
    <text evidence="1">Belongs to the SCO1/2 family.</text>
</comment>
<evidence type="ECO:0000256" key="1">
    <source>
        <dbReference type="ARBA" id="ARBA00010996"/>
    </source>
</evidence>
<protein>
    <submittedName>
        <fullName evidence="4">Cytochrome c oxidase assembly protein</fullName>
    </submittedName>
</protein>
<reference evidence="4 5" key="1">
    <citation type="submission" date="2023-03" db="EMBL/GenBank/DDBJ databases">
        <title>Draft genome sequence of Thalassotalea insulae KCTC 62186T.</title>
        <authorList>
            <person name="Sawabe T."/>
        </authorList>
    </citation>
    <scope>NUCLEOTIDE SEQUENCE [LARGE SCALE GENOMIC DNA]</scope>
    <source>
        <strain evidence="4 5">KCTC 62186</strain>
    </source>
</reference>
<dbReference type="SUPFAM" id="SSF52833">
    <property type="entry name" value="Thioredoxin-like"/>
    <property type="match status" value="1"/>
</dbReference>
<keyword evidence="2" id="KW-0186">Copper</keyword>
<comment type="caution">
    <text evidence="4">The sequence shown here is derived from an EMBL/GenBank/DDBJ whole genome shotgun (WGS) entry which is preliminary data.</text>
</comment>